<proteinExistence type="inferred from homology"/>
<reference evidence="9 10" key="1">
    <citation type="submission" date="2023-07" db="EMBL/GenBank/DDBJ databases">
        <title>Sequencing the genomes of 1000 actinobacteria strains.</title>
        <authorList>
            <person name="Klenk H.-P."/>
        </authorList>
    </citation>
    <scope>NUCLEOTIDE SEQUENCE [LARGE SCALE GENOMIC DNA]</scope>
    <source>
        <strain evidence="9 10">DSM 44508</strain>
    </source>
</reference>
<comment type="cofactor">
    <cofactor evidence="7">
        <name>Zn(2+)</name>
        <dbReference type="ChEBI" id="CHEBI:29105"/>
    </cofactor>
    <text evidence="7">Binds 1 zinc ion.</text>
</comment>
<evidence type="ECO:0000256" key="4">
    <source>
        <dbReference type="ARBA" id="ARBA00022801"/>
    </source>
</evidence>
<evidence type="ECO:0000256" key="1">
    <source>
        <dbReference type="ARBA" id="ARBA00006040"/>
    </source>
</evidence>
<evidence type="ECO:0000259" key="8">
    <source>
        <dbReference type="Pfam" id="PF01432"/>
    </source>
</evidence>
<dbReference type="PANTHER" id="PTHR43660:SF1">
    <property type="entry name" value="DIPEPTIDYL CARBOXYPEPTIDASE"/>
    <property type="match status" value="1"/>
</dbReference>
<dbReference type="Proteomes" id="UP001183619">
    <property type="component" value="Unassembled WGS sequence"/>
</dbReference>
<feature type="domain" description="Peptidase M3A/M3B catalytic" evidence="8">
    <location>
        <begin position="232"/>
        <end position="678"/>
    </location>
</feature>
<accession>A0ABU2B4H0</accession>
<dbReference type="RefSeq" id="WP_277105079.1">
    <property type="nucleotide sequence ID" value="NZ_BAAAJS010000021.1"/>
</dbReference>
<name>A0ABU2B4H0_9CORY</name>
<keyword evidence="9" id="KW-0121">Carboxypeptidase</keyword>
<gene>
    <name evidence="9" type="ORF">J2S37_000031</name>
</gene>
<evidence type="ECO:0000256" key="7">
    <source>
        <dbReference type="RuleBase" id="RU003435"/>
    </source>
</evidence>
<evidence type="ECO:0000313" key="10">
    <source>
        <dbReference type="Proteomes" id="UP001183619"/>
    </source>
</evidence>
<dbReference type="InterPro" id="IPR034005">
    <property type="entry name" value="M3A_DCP"/>
</dbReference>
<evidence type="ECO:0000256" key="6">
    <source>
        <dbReference type="ARBA" id="ARBA00023049"/>
    </source>
</evidence>
<evidence type="ECO:0000256" key="3">
    <source>
        <dbReference type="ARBA" id="ARBA00022723"/>
    </source>
</evidence>
<dbReference type="SUPFAM" id="SSF55486">
    <property type="entry name" value="Metalloproteases ('zincins'), catalytic domain"/>
    <property type="match status" value="1"/>
</dbReference>
<keyword evidence="5 7" id="KW-0862">Zinc</keyword>
<evidence type="ECO:0000256" key="5">
    <source>
        <dbReference type="ARBA" id="ARBA00022833"/>
    </source>
</evidence>
<dbReference type="Gene3D" id="1.10.1370.40">
    <property type="match status" value="3"/>
</dbReference>
<dbReference type="InterPro" id="IPR001567">
    <property type="entry name" value="Pept_M3A_M3B_dom"/>
</dbReference>
<dbReference type="EC" id="3.4.15.5" evidence="9"/>
<keyword evidence="4 7" id="KW-0378">Hydrolase</keyword>
<protein>
    <submittedName>
        <fullName evidence="9">Peptidyl-dipeptidase Dcp</fullName>
        <ecNumber evidence="9">3.4.15.5</ecNumber>
    </submittedName>
</protein>
<dbReference type="EMBL" id="JAVDYF010000001">
    <property type="protein sequence ID" value="MDR7353493.1"/>
    <property type="molecule type" value="Genomic_DNA"/>
</dbReference>
<keyword evidence="3 7" id="KW-0479">Metal-binding</keyword>
<dbReference type="CDD" id="cd06456">
    <property type="entry name" value="M3A_DCP"/>
    <property type="match status" value="1"/>
</dbReference>
<dbReference type="PANTHER" id="PTHR43660">
    <property type="entry name" value="DIPEPTIDYL CARBOXYPEPTIDASE"/>
    <property type="match status" value="1"/>
</dbReference>
<keyword evidence="2 7" id="KW-0645">Protease</keyword>
<keyword evidence="10" id="KW-1185">Reference proteome</keyword>
<dbReference type="GO" id="GO:0004180">
    <property type="term" value="F:carboxypeptidase activity"/>
    <property type="evidence" value="ECO:0007669"/>
    <property type="project" value="UniProtKB-KW"/>
</dbReference>
<evidence type="ECO:0000256" key="2">
    <source>
        <dbReference type="ARBA" id="ARBA00022670"/>
    </source>
</evidence>
<sequence>MTATQTSHKNPFAQPSTLPYLLPPFEQIETAHYLPAFESGMAAHKAEIDAIVTNPEAPTWENTVEALERSGRELARVSAVFFNLQGTDSNEDMEAIAATIAPKLSAHADSTYLNAALYERVKNVEVPADSESQRLHEHLIRQFTRRGAELNDEQKATLGEINERLSVLTEKFNSNLNASTRQLAVSFDEHELAGLSDSRKQTARKDAQALGREGFVIPLDLPTVQAEQAELDVHEARVKLYEASQRRGANNAEVLIEMVQLRAHKAQLLGYDSHADYVIEEETAKTALAVRELLFDLAPAAATNARNEHKLLVEAAHGEVEGADWSYWASKVRSRDYSLDEDALSKYFPLNQVLVDGVFYAAKRLYGIDVVAREDLVGYHDDVQVWEVKDEDGTGIGLFLTDLYGRPTKRGGAWMSSFVDQSELLGTKPVVVNVMGISKPADGSEALLSLDSLTTLFHEFGHGLHGLLSQVRYPTFSGTNVPRDYVEFPSQINENWAFDPAILRNYARHVDTGELIPDELVEAISAARQFGQGFGTSEYLASAIIDLAWHSLSAEEAAQLTAADIEEFEARALAEAGLEVEHLAPRYRSNYFAHIFAGGYSAGYYSYLWAEALDADGFEWFKETGAAGEDSTDEATRAAGQRFRDLVLSRGGADDFTTAFENLRGRAKDVGPLLRRRGLAGAV</sequence>
<keyword evidence="6 7" id="KW-0482">Metalloprotease</keyword>
<dbReference type="InterPro" id="IPR045090">
    <property type="entry name" value="Pept_M3A_M3B"/>
</dbReference>
<evidence type="ECO:0000313" key="9">
    <source>
        <dbReference type="EMBL" id="MDR7353493.1"/>
    </source>
</evidence>
<comment type="caution">
    <text evidence="9">The sequence shown here is derived from an EMBL/GenBank/DDBJ whole genome shotgun (WGS) entry which is preliminary data.</text>
</comment>
<comment type="similarity">
    <text evidence="1 7">Belongs to the peptidase M3 family.</text>
</comment>
<dbReference type="GO" id="GO:0008241">
    <property type="term" value="F:peptidyl-dipeptidase activity"/>
    <property type="evidence" value="ECO:0007669"/>
    <property type="project" value="UniProtKB-EC"/>
</dbReference>
<organism evidence="9 10">
    <name type="scientific">Corynebacterium felinum</name>
    <dbReference type="NCBI Taxonomy" id="131318"/>
    <lineage>
        <taxon>Bacteria</taxon>
        <taxon>Bacillati</taxon>
        <taxon>Actinomycetota</taxon>
        <taxon>Actinomycetes</taxon>
        <taxon>Mycobacteriales</taxon>
        <taxon>Corynebacteriaceae</taxon>
        <taxon>Corynebacterium</taxon>
    </lineage>
</organism>
<dbReference type="Pfam" id="PF01432">
    <property type="entry name" value="Peptidase_M3"/>
    <property type="match status" value="1"/>
</dbReference>